<dbReference type="InterPro" id="IPR005119">
    <property type="entry name" value="LysR_subst-bd"/>
</dbReference>
<dbReference type="EMBL" id="AZFX01000038">
    <property type="protein sequence ID" value="KRM10384.1"/>
    <property type="molecule type" value="Genomic_DNA"/>
</dbReference>
<dbReference type="PANTHER" id="PTHR30419:SF28">
    <property type="entry name" value="HTH-TYPE TRANSCRIPTIONAL REGULATOR BSDA"/>
    <property type="match status" value="1"/>
</dbReference>
<dbReference type="OrthoDB" id="63123at2"/>
<organism evidence="6 7">
    <name type="scientific">Lapidilactobacillus concavus DSM 17758</name>
    <dbReference type="NCBI Taxonomy" id="1423735"/>
    <lineage>
        <taxon>Bacteria</taxon>
        <taxon>Bacillati</taxon>
        <taxon>Bacillota</taxon>
        <taxon>Bacilli</taxon>
        <taxon>Lactobacillales</taxon>
        <taxon>Lactobacillaceae</taxon>
        <taxon>Lapidilactobacillus</taxon>
    </lineage>
</organism>
<dbReference type="PATRIC" id="fig|1423735.3.peg.1405"/>
<protein>
    <submittedName>
        <fullName evidence="6">Cysb-like cys regulon transcriptional activator</fullName>
    </submittedName>
</protein>
<evidence type="ECO:0000313" key="6">
    <source>
        <dbReference type="EMBL" id="KRM10384.1"/>
    </source>
</evidence>
<name>A0A0R1VXG9_9LACO</name>
<evidence type="ECO:0000256" key="2">
    <source>
        <dbReference type="ARBA" id="ARBA00023015"/>
    </source>
</evidence>
<evidence type="ECO:0000256" key="3">
    <source>
        <dbReference type="ARBA" id="ARBA00023125"/>
    </source>
</evidence>
<dbReference type="InterPro" id="IPR036388">
    <property type="entry name" value="WH-like_DNA-bd_sf"/>
</dbReference>
<dbReference type="InterPro" id="IPR050950">
    <property type="entry name" value="HTH-type_LysR_regulators"/>
</dbReference>
<keyword evidence="2" id="KW-0805">Transcription regulation</keyword>
<dbReference type="STRING" id="1423735.FC15_GL001358"/>
<dbReference type="RefSeq" id="WP_057824162.1">
    <property type="nucleotide sequence ID" value="NZ_AZFX01000038.1"/>
</dbReference>
<keyword evidence="3" id="KW-0238">DNA-binding</keyword>
<dbReference type="SUPFAM" id="SSF53850">
    <property type="entry name" value="Periplasmic binding protein-like II"/>
    <property type="match status" value="1"/>
</dbReference>
<comment type="caution">
    <text evidence="6">The sequence shown here is derived from an EMBL/GenBank/DDBJ whole genome shotgun (WGS) entry which is preliminary data.</text>
</comment>
<evidence type="ECO:0000313" key="7">
    <source>
        <dbReference type="Proteomes" id="UP000051315"/>
    </source>
</evidence>
<dbReference type="InterPro" id="IPR000847">
    <property type="entry name" value="LysR_HTH_N"/>
</dbReference>
<accession>A0A0R1VXG9</accession>
<dbReference type="Pfam" id="PF03466">
    <property type="entry name" value="LysR_substrate"/>
    <property type="match status" value="1"/>
</dbReference>
<sequence length="308" mass="34743">MAVFQYEVFAKVVTYKTFYQAAQALNVTPSAVSHSIAQFENELGFPLFVRNRTGVTLTPDGEKIYPIVQSMLNMEARLRQVADDIHGVNSGTIRIGAFSSVCINWLPPIIRSFRKKYPQIEITIIQGTFREIDQMVQQGRLDIGFSALPVASHLLVEPLLKDPIYCVTPTNFEPQDAQHVTLEDIGQRRFILQKVDYDGDTKKALDRYNVTPNSISYSIDDQSILSMVASDLGLGILPELALQKLSGDVHVFPFSEPFFRTVCLVTNSVQAQAPSTKRMIAEIHRYLSTAYGHRYLGEHDERLKKDEN</sequence>
<dbReference type="Pfam" id="PF00126">
    <property type="entry name" value="HTH_1"/>
    <property type="match status" value="1"/>
</dbReference>
<dbReference type="PROSITE" id="PS50931">
    <property type="entry name" value="HTH_LYSR"/>
    <property type="match status" value="1"/>
</dbReference>
<dbReference type="Gene3D" id="1.10.10.10">
    <property type="entry name" value="Winged helix-like DNA-binding domain superfamily/Winged helix DNA-binding domain"/>
    <property type="match status" value="1"/>
</dbReference>
<proteinExistence type="inferred from homology"/>
<evidence type="ECO:0000256" key="1">
    <source>
        <dbReference type="ARBA" id="ARBA00009437"/>
    </source>
</evidence>
<dbReference type="AlphaFoldDB" id="A0A0R1VXG9"/>
<dbReference type="GO" id="GO:0005829">
    <property type="term" value="C:cytosol"/>
    <property type="evidence" value="ECO:0007669"/>
    <property type="project" value="TreeGrafter"/>
</dbReference>
<reference evidence="6 7" key="1">
    <citation type="journal article" date="2015" name="Genome Announc.">
        <title>Expanding the biotechnology potential of lactobacilli through comparative genomics of 213 strains and associated genera.</title>
        <authorList>
            <person name="Sun Z."/>
            <person name="Harris H.M."/>
            <person name="McCann A."/>
            <person name="Guo C."/>
            <person name="Argimon S."/>
            <person name="Zhang W."/>
            <person name="Yang X."/>
            <person name="Jeffery I.B."/>
            <person name="Cooney J.C."/>
            <person name="Kagawa T.F."/>
            <person name="Liu W."/>
            <person name="Song Y."/>
            <person name="Salvetti E."/>
            <person name="Wrobel A."/>
            <person name="Rasinkangas P."/>
            <person name="Parkhill J."/>
            <person name="Rea M.C."/>
            <person name="O'Sullivan O."/>
            <person name="Ritari J."/>
            <person name="Douillard F.P."/>
            <person name="Paul Ross R."/>
            <person name="Yang R."/>
            <person name="Briner A.E."/>
            <person name="Felis G.E."/>
            <person name="de Vos W.M."/>
            <person name="Barrangou R."/>
            <person name="Klaenhammer T.R."/>
            <person name="Caufield P.W."/>
            <person name="Cui Y."/>
            <person name="Zhang H."/>
            <person name="O'Toole P.W."/>
        </authorList>
    </citation>
    <scope>NUCLEOTIDE SEQUENCE [LARGE SCALE GENOMIC DNA]</scope>
    <source>
        <strain evidence="6 7">DSM 17758</strain>
    </source>
</reference>
<dbReference type="GO" id="GO:0003677">
    <property type="term" value="F:DNA binding"/>
    <property type="evidence" value="ECO:0007669"/>
    <property type="project" value="UniProtKB-KW"/>
</dbReference>
<dbReference type="Gene3D" id="3.40.190.290">
    <property type="match status" value="1"/>
</dbReference>
<dbReference type="SUPFAM" id="SSF46785">
    <property type="entry name" value="Winged helix' DNA-binding domain"/>
    <property type="match status" value="1"/>
</dbReference>
<dbReference type="InterPro" id="IPR036390">
    <property type="entry name" value="WH_DNA-bd_sf"/>
</dbReference>
<keyword evidence="7" id="KW-1185">Reference proteome</keyword>
<gene>
    <name evidence="6" type="ORF">FC15_GL001358</name>
</gene>
<evidence type="ECO:0000256" key="4">
    <source>
        <dbReference type="ARBA" id="ARBA00023163"/>
    </source>
</evidence>
<dbReference type="CDD" id="cd05466">
    <property type="entry name" value="PBP2_LTTR_substrate"/>
    <property type="match status" value="1"/>
</dbReference>
<dbReference type="GO" id="GO:0003700">
    <property type="term" value="F:DNA-binding transcription factor activity"/>
    <property type="evidence" value="ECO:0007669"/>
    <property type="project" value="InterPro"/>
</dbReference>
<dbReference type="PANTHER" id="PTHR30419">
    <property type="entry name" value="HTH-TYPE TRANSCRIPTIONAL REGULATOR YBHD"/>
    <property type="match status" value="1"/>
</dbReference>
<feature type="domain" description="HTH lysR-type" evidence="5">
    <location>
        <begin position="1"/>
        <end position="58"/>
    </location>
</feature>
<comment type="similarity">
    <text evidence="1">Belongs to the LysR transcriptional regulatory family.</text>
</comment>
<evidence type="ECO:0000259" key="5">
    <source>
        <dbReference type="PROSITE" id="PS50931"/>
    </source>
</evidence>
<keyword evidence="4" id="KW-0804">Transcription</keyword>
<dbReference type="Proteomes" id="UP000051315">
    <property type="component" value="Unassembled WGS sequence"/>
</dbReference>